<feature type="transmembrane region" description="Helical" evidence="7">
    <location>
        <begin position="169"/>
        <end position="190"/>
    </location>
</feature>
<keyword evidence="6 7" id="KW-0472">Membrane</keyword>
<evidence type="ECO:0000256" key="6">
    <source>
        <dbReference type="ARBA" id="ARBA00023136"/>
    </source>
</evidence>
<proteinExistence type="inferred from homology"/>
<dbReference type="PANTHER" id="PTHR33362">
    <property type="entry name" value="SIALIC ACID TRAP TRANSPORTER PERMEASE PROTEIN SIAT-RELATED"/>
    <property type="match status" value="1"/>
</dbReference>
<evidence type="ECO:0000313" key="9">
    <source>
        <dbReference type="EMBL" id="MCW2306357.1"/>
    </source>
</evidence>
<dbReference type="PIRSF" id="PIRSF006066">
    <property type="entry name" value="HI0050"/>
    <property type="match status" value="1"/>
</dbReference>
<comment type="caution">
    <text evidence="7">Lacks conserved residue(s) required for the propagation of feature annotation.</text>
</comment>
<dbReference type="Pfam" id="PF06808">
    <property type="entry name" value="DctM"/>
    <property type="match status" value="1"/>
</dbReference>
<comment type="subunit">
    <text evidence="7">The complex comprises the extracytoplasmic solute receptor protein and the two transmembrane proteins.</text>
</comment>
<sequence length="419" mass="43535">MAVGLSFFALLLTGVPIAFVLAASALIYVAVSGNTVLFQSYPSQLFGGLESYGLLALPLFILLGELMNEGGIGRRLMALAMAMMGQVRGGLAYVNLAANVMMASILGSTVAQIVVMSRLAVPEMDRAGYPRDVSMSITAAAGMLAPIIPPSMLFIVYGVIAQISIGDLFIAGIVPGFLLAAAFLVVIAILGRIHGFPANEKMSWNARLKAVVDALPAALIPITIVGSILGGLATPTEAAAMAAIVSILIGKFVYRELEISHLGPAFVRAARSSAVVLFVIAAAGVFSWVITFENIPTLVADWLQGLTTSPIVFLLVLNLLLLLVGMIIDPIPALILIVPVLLPVATDVYQISAIHFGVIICLNLAAGLLTPPVGTGLFTAALMSGIKAERIALLVAPFLAAAAAVIVLLVLFPGLMSLI</sequence>
<evidence type="ECO:0000256" key="2">
    <source>
        <dbReference type="ARBA" id="ARBA00022475"/>
    </source>
</evidence>
<evidence type="ECO:0000256" key="1">
    <source>
        <dbReference type="ARBA" id="ARBA00004429"/>
    </source>
</evidence>
<evidence type="ECO:0000259" key="8">
    <source>
        <dbReference type="Pfam" id="PF06808"/>
    </source>
</evidence>
<keyword evidence="2" id="KW-1003">Cell membrane</keyword>
<evidence type="ECO:0000313" key="10">
    <source>
        <dbReference type="Proteomes" id="UP001209755"/>
    </source>
</evidence>
<evidence type="ECO:0000256" key="7">
    <source>
        <dbReference type="RuleBase" id="RU369079"/>
    </source>
</evidence>
<feature type="transmembrane region" description="Helical" evidence="7">
    <location>
        <begin position="46"/>
        <end position="64"/>
    </location>
</feature>
<organism evidence="9 10">
    <name type="scientific">Rhodobium gokarnense</name>
    <dbReference type="NCBI Taxonomy" id="364296"/>
    <lineage>
        <taxon>Bacteria</taxon>
        <taxon>Pseudomonadati</taxon>
        <taxon>Pseudomonadota</taxon>
        <taxon>Alphaproteobacteria</taxon>
        <taxon>Hyphomicrobiales</taxon>
        <taxon>Rhodobiaceae</taxon>
        <taxon>Rhodobium</taxon>
    </lineage>
</organism>
<feature type="transmembrane region" description="Helical" evidence="7">
    <location>
        <begin position="311"/>
        <end position="341"/>
    </location>
</feature>
<feature type="transmembrane region" description="Helical" evidence="7">
    <location>
        <begin position="353"/>
        <end position="371"/>
    </location>
</feature>
<feature type="transmembrane region" description="Helical" evidence="7">
    <location>
        <begin position="391"/>
        <end position="412"/>
    </location>
</feature>
<dbReference type="EMBL" id="JAOQNS010000002">
    <property type="protein sequence ID" value="MCW2306357.1"/>
    <property type="molecule type" value="Genomic_DNA"/>
</dbReference>
<gene>
    <name evidence="9" type="ORF">M2319_000676</name>
</gene>
<keyword evidence="5 7" id="KW-1133">Transmembrane helix</keyword>
<dbReference type="InterPro" id="IPR004681">
    <property type="entry name" value="TRAP_DctM"/>
</dbReference>
<comment type="similarity">
    <text evidence="7">Belongs to the TRAP transporter large permease family.</text>
</comment>
<dbReference type="InterPro" id="IPR010656">
    <property type="entry name" value="DctM"/>
</dbReference>
<protein>
    <recommendedName>
        <fullName evidence="7">TRAP transporter large permease protein</fullName>
    </recommendedName>
</protein>
<keyword evidence="4 7" id="KW-0812">Transmembrane</keyword>
<dbReference type="Proteomes" id="UP001209755">
    <property type="component" value="Unassembled WGS sequence"/>
</dbReference>
<keyword evidence="10" id="KW-1185">Reference proteome</keyword>
<dbReference type="NCBIfam" id="TIGR00786">
    <property type="entry name" value="dctM"/>
    <property type="match status" value="1"/>
</dbReference>
<feature type="domain" description="TRAP C4-dicarboxylate transport system permease DctM subunit" evidence="8">
    <location>
        <begin position="6"/>
        <end position="415"/>
    </location>
</feature>
<comment type="subcellular location">
    <subcellularLocation>
        <location evidence="1 7">Cell inner membrane</location>
        <topology evidence="1 7">Multi-pass membrane protein</topology>
    </subcellularLocation>
</comment>
<evidence type="ECO:0000256" key="5">
    <source>
        <dbReference type="ARBA" id="ARBA00022989"/>
    </source>
</evidence>
<feature type="transmembrane region" description="Helical" evidence="7">
    <location>
        <begin position="274"/>
        <end position="291"/>
    </location>
</feature>
<dbReference type="PANTHER" id="PTHR33362:SF2">
    <property type="entry name" value="TRAP TRANSPORTER LARGE PERMEASE PROTEIN"/>
    <property type="match status" value="1"/>
</dbReference>
<comment type="caution">
    <text evidence="9">The sequence shown here is derived from an EMBL/GenBank/DDBJ whole genome shotgun (WGS) entry which is preliminary data.</text>
</comment>
<keyword evidence="7" id="KW-0813">Transport</keyword>
<feature type="transmembrane region" description="Helical" evidence="7">
    <location>
        <begin position="100"/>
        <end position="121"/>
    </location>
</feature>
<reference evidence="10" key="1">
    <citation type="submission" date="2023-07" db="EMBL/GenBank/DDBJ databases">
        <title>Genome sequencing of Purple Non-Sulfur Bacteria from various extreme environments.</title>
        <authorList>
            <person name="Mayer M."/>
        </authorList>
    </citation>
    <scope>NUCLEOTIDE SEQUENCE [LARGE SCALE GENOMIC DNA]</scope>
    <source>
        <strain evidence="10">DSM 17935</strain>
    </source>
</reference>
<evidence type="ECO:0000256" key="4">
    <source>
        <dbReference type="ARBA" id="ARBA00022692"/>
    </source>
</evidence>
<dbReference type="RefSeq" id="WP_264600029.1">
    <property type="nucleotide sequence ID" value="NZ_JAOQNS010000002.1"/>
</dbReference>
<comment type="function">
    <text evidence="7">Part of the tripartite ATP-independent periplasmic (TRAP) transport system.</text>
</comment>
<evidence type="ECO:0000256" key="3">
    <source>
        <dbReference type="ARBA" id="ARBA00022519"/>
    </source>
</evidence>
<name>A0ABT3H7H8_9HYPH</name>
<accession>A0ABT3H7H8</accession>
<feature type="transmembrane region" description="Helical" evidence="7">
    <location>
        <begin position="133"/>
        <end position="157"/>
    </location>
</feature>
<keyword evidence="3 7" id="KW-0997">Cell inner membrane</keyword>
<feature type="transmembrane region" description="Helical" evidence="7">
    <location>
        <begin position="211"/>
        <end position="232"/>
    </location>
</feature>